<reference evidence="1 2" key="1">
    <citation type="submission" date="2019-04" db="EMBL/GenBank/DDBJ databases">
        <title>Annotation for the trematode Fasciola gigantica.</title>
        <authorList>
            <person name="Choi Y.-J."/>
        </authorList>
    </citation>
    <scope>NUCLEOTIDE SEQUENCE [LARGE SCALE GENOMIC DNA]</scope>
    <source>
        <strain evidence="1">Uganda_cow_1</strain>
    </source>
</reference>
<keyword evidence="2" id="KW-1185">Reference proteome</keyword>
<accession>A0A504YWM8</accession>
<dbReference type="Proteomes" id="UP000316759">
    <property type="component" value="Unassembled WGS sequence"/>
</dbReference>
<dbReference type="AlphaFoldDB" id="A0A504YWM8"/>
<name>A0A504YWM8_FASGI</name>
<organism evidence="1 2">
    <name type="scientific">Fasciola gigantica</name>
    <name type="common">Giant liver fluke</name>
    <dbReference type="NCBI Taxonomy" id="46835"/>
    <lineage>
        <taxon>Eukaryota</taxon>
        <taxon>Metazoa</taxon>
        <taxon>Spiralia</taxon>
        <taxon>Lophotrochozoa</taxon>
        <taxon>Platyhelminthes</taxon>
        <taxon>Trematoda</taxon>
        <taxon>Digenea</taxon>
        <taxon>Plagiorchiida</taxon>
        <taxon>Echinostomata</taxon>
        <taxon>Echinostomatoidea</taxon>
        <taxon>Fasciolidae</taxon>
        <taxon>Fasciola</taxon>
    </lineage>
</organism>
<sequence>MSSQAPDSVISSDKLSQVQTYPTAVVAVPIELTESLTWAVGSLVVLTNQATPRWPPVPVPKRFHVGDNYCQWEGQARGHLKRPEVPFDELRVTLDPPPSPRTRC</sequence>
<gene>
    <name evidence="1" type="ORF">FGIG_09046</name>
</gene>
<comment type="caution">
    <text evidence="1">The sequence shown here is derived from an EMBL/GenBank/DDBJ whole genome shotgun (WGS) entry which is preliminary data.</text>
</comment>
<proteinExistence type="predicted"/>
<protein>
    <submittedName>
        <fullName evidence="1">Uncharacterized protein</fullName>
    </submittedName>
</protein>
<evidence type="ECO:0000313" key="2">
    <source>
        <dbReference type="Proteomes" id="UP000316759"/>
    </source>
</evidence>
<dbReference type="EMBL" id="SUNJ01007464">
    <property type="protein sequence ID" value="TPP61980.1"/>
    <property type="molecule type" value="Genomic_DNA"/>
</dbReference>
<evidence type="ECO:0000313" key="1">
    <source>
        <dbReference type="EMBL" id="TPP61980.1"/>
    </source>
</evidence>